<evidence type="ECO:0000313" key="1">
    <source>
        <dbReference type="EMBL" id="CAD9300067.1"/>
    </source>
</evidence>
<evidence type="ECO:0008006" key="2">
    <source>
        <dbReference type="Google" id="ProtNLM"/>
    </source>
</evidence>
<dbReference type="AlphaFoldDB" id="A0A7S1YEN8"/>
<protein>
    <recommendedName>
        <fullName evidence="2">SMP-30/Gluconolactonase/LRE-like region domain-containing protein</fullName>
    </recommendedName>
</protein>
<dbReference type="EMBL" id="HBGL01010047">
    <property type="protein sequence ID" value="CAD9300067.1"/>
    <property type="molecule type" value="Transcribed_RNA"/>
</dbReference>
<reference evidence="1" key="1">
    <citation type="submission" date="2021-01" db="EMBL/GenBank/DDBJ databases">
        <authorList>
            <person name="Corre E."/>
            <person name="Pelletier E."/>
            <person name="Niang G."/>
            <person name="Scheremetjew M."/>
            <person name="Finn R."/>
            <person name="Kale V."/>
            <person name="Holt S."/>
            <person name="Cochrane G."/>
            <person name="Meng A."/>
            <person name="Brown T."/>
            <person name="Cohen L."/>
        </authorList>
    </citation>
    <scope>NUCLEOTIDE SEQUENCE</scope>
    <source>
        <strain evidence="1">ATCC 50979</strain>
    </source>
</reference>
<accession>A0A7S1YEN8</accession>
<dbReference type="PANTHER" id="PTHR11799">
    <property type="entry name" value="PARAOXONASE"/>
    <property type="match status" value="1"/>
</dbReference>
<proteinExistence type="predicted"/>
<dbReference type="PANTHER" id="PTHR11799:SF12">
    <property type="entry name" value="PARAOXONASE-RELATED"/>
    <property type="match status" value="1"/>
</dbReference>
<sequence>METPSVARCSKASEHFPQVNSIVLTADRRRAFVTDPLSMLIYVFDVDASSGKLTLTNSIATPEGGCDNLFLMDDGNMLAACHPKLLSFIQHAENPRSMAPSLVLHVDVTSLETKVVLADPTGEHLSASSSAAVLGDRLLVGAVFDPGFMTCTDWRNF</sequence>
<dbReference type="InterPro" id="IPR011042">
    <property type="entry name" value="6-blade_b-propeller_TolB-like"/>
</dbReference>
<dbReference type="Gene3D" id="2.120.10.30">
    <property type="entry name" value="TolB, C-terminal domain"/>
    <property type="match status" value="1"/>
</dbReference>
<name>A0A7S1YEN8_9EUKA</name>
<gene>
    <name evidence="1" type="ORF">SSP0437_LOCUS7800</name>
</gene>
<organism evidence="1">
    <name type="scientific">Sexangularia sp. CB-2014</name>
    <dbReference type="NCBI Taxonomy" id="1486929"/>
    <lineage>
        <taxon>Eukaryota</taxon>
        <taxon>Amoebozoa</taxon>
        <taxon>Tubulinea</taxon>
        <taxon>Elardia</taxon>
        <taxon>Arcellinida</taxon>
        <taxon>Arcellinida incertae sedis</taxon>
        <taxon>Sexangularia</taxon>
    </lineage>
</organism>
<dbReference type="SUPFAM" id="SSF63829">
    <property type="entry name" value="Calcium-dependent phosphotriesterase"/>
    <property type="match status" value="1"/>
</dbReference>
<dbReference type="InterPro" id="IPR051288">
    <property type="entry name" value="Serum_paraoxonase/arylesterase"/>
</dbReference>